<proteinExistence type="predicted"/>
<name>A0A2A5JA71_RHOSG</name>
<reference evidence="1 2" key="1">
    <citation type="submission" date="2017-07" db="EMBL/GenBank/DDBJ databases">
        <title>Draft sequence of Rhodococcus enclensis 23b-28.</title>
        <authorList>
            <person name="Besaury L."/>
            <person name="Sancelme M."/>
            <person name="Amato P."/>
            <person name="Lallement A."/>
            <person name="Delort A.-M."/>
        </authorList>
    </citation>
    <scope>NUCLEOTIDE SEQUENCE [LARGE SCALE GENOMIC DNA]</scope>
    <source>
        <strain evidence="1 2">23b-28</strain>
    </source>
</reference>
<gene>
    <name evidence="1" type="ORF">CHR55_16940</name>
</gene>
<sequence>MEHCADHRLPEILLDTHNRLRRAGTVASGTPVVAADLYWSIGALAQCLTAMDEVISQLGINARKQLRAGKFDVQSGPFEGQPDAALLTAVLALARASSSCEPVQTAIGNAQIAVSDLVVSRPTSA</sequence>
<accession>A0A2A5JA71</accession>
<organism evidence="1 2">
    <name type="scientific">Rhodococcus qingshengii</name>
    <dbReference type="NCBI Taxonomy" id="334542"/>
    <lineage>
        <taxon>Bacteria</taxon>
        <taxon>Bacillati</taxon>
        <taxon>Actinomycetota</taxon>
        <taxon>Actinomycetes</taxon>
        <taxon>Mycobacteriales</taxon>
        <taxon>Nocardiaceae</taxon>
        <taxon>Rhodococcus</taxon>
        <taxon>Rhodococcus erythropolis group</taxon>
    </lineage>
</organism>
<dbReference type="Proteomes" id="UP000230886">
    <property type="component" value="Unassembled WGS sequence"/>
</dbReference>
<comment type="caution">
    <text evidence="1">The sequence shown here is derived from an EMBL/GenBank/DDBJ whole genome shotgun (WGS) entry which is preliminary data.</text>
</comment>
<evidence type="ECO:0000313" key="1">
    <source>
        <dbReference type="EMBL" id="PCK26276.1"/>
    </source>
</evidence>
<dbReference type="AlphaFoldDB" id="A0A2A5JA71"/>
<evidence type="ECO:0000313" key="2">
    <source>
        <dbReference type="Proteomes" id="UP000230886"/>
    </source>
</evidence>
<dbReference type="EMBL" id="NOVD01000010">
    <property type="protein sequence ID" value="PCK26276.1"/>
    <property type="molecule type" value="Genomic_DNA"/>
</dbReference>
<protein>
    <submittedName>
        <fullName evidence="1">Uncharacterized protein</fullName>
    </submittedName>
</protein>
<dbReference type="RefSeq" id="WP_047269695.1">
    <property type="nucleotide sequence ID" value="NZ_CP063234.1"/>
</dbReference>